<sequence>MSFAKAQDLLRLALMASTRHFGVSLEDIRAEFSVSHRTAQRMTDALELTFANVTKQTGSDRRSYWKVDDPTIAQLQPHQETAVEALEIASRRAKEEGRLRHAQALEDTRNGLMLRLSARDAKRAETDAEAVLEALGQVTRPGPRVPLNQKIADAVTEGLRGPFRLEIIYSGRSDQARTIEPYGLLLGPRSYLIAKQPDRGAELLNFRMDRIQSAKCLDEWFIPENGFSIENYAAQAFGAYHDPDQLKEVVWRFKPEAAERASEFRFHPKQTLQYQADGSLIVRFTAAGWLEMSWFLYEWGDAVEVIDPPELRDFVQGYQRADFPSLP</sequence>
<dbReference type="Pfam" id="PF13280">
    <property type="entry name" value="WYL"/>
    <property type="match status" value="1"/>
</dbReference>
<proteinExistence type="predicted"/>
<dbReference type="RefSeq" id="WP_025047588.1">
    <property type="nucleotide sequence ID" value="NZ_FOSZ01000002.1"/>
</dbReference>
<dbReference type="EMBL" id="FOSZ01000002">
    <property type="protein sequence ID" value="SFK77806.1"/>
    <property type="molecule type" value="Genomic_DNA"/>
</dbReference>
<protein>
    <submittedName>
        <fullName evidence="3">Predicted DNA-binding transcriptional regulator YafY, contains an HTH and WYL domains</fullName>
    </submittedName>
</protein>
<evidence type="ECO:0000313" key="4">
    <source>
        <dbReference type="Proteomes" id="UP000198851"/>
    </source>
</evidence>
<dbReference type="OrthoDB" id="7626446at2"/>
<evidence type="ECO:0000313" key="3">
    <source>
        <dbReference type="EMBL" id="SFK77806.1"/>
    </source>
</evidence>
<dbReference type="PANTHER" id="PTHR34580:SF1">
    <property type="entry name" value="PROTEIN PAFC"/>
    <property type="match status" value="1"/>
</dbReference>
<feature type="domain" description="WYL" evidence="1">
    <location>
        <begin position="153"/>
        <end position="215"/>
    </location>
</feature>
<name>A0A1I4CCC4_9RHOB</name>
<dbReference type="Pfam" id="PF25583">
    <property type="entry name" value="WCX"/>
    <property type="match status" value="1"/>
</dbReference>
<dbReference type="AlphaFoldDB" id="A0A1I4CCC4"/>
<dbReference type="PANTHER" id="PTHR34580">
    <property type="match status" value="1"/>
</dbReference>
<dbReference type="Proteomes" id="UP000198851">
    <property type="component" value="Unassembled WGS sequence"/>
</dbReference>
<dbReference type="InterPro" id="IPR026881">
    <property type="entry name" value="WYL_dom"/>
</dbReference>
<dbReference type="GO" id="GO:0003677">
    <property type="term" value="F:DNA binding"/>
    <property type="evidence" value="ECO:0007669"/>
    <property type="project" value="UniProtKB-KW"/>
</dbReference>
<dbReference type="InterPro" id="IPR057727">
    <property type="entry name" value="WCX_dom"/>
</dbReference>
<organism evidence="3 4">
    <name type="scientific">Shimia haliotis</name>
    <dbReference type="NCBI Taxonomy" id="1280847"/>
    <lineage>
        <taxon>Bacteria</taxon>
        <taxon>Pseudomonadati</taxon>
        <taxon>Pseudomonadota</taxon>
        <taxon>Alphaproteobacteria</taxon>
        <taxon>Rhodobacterales</taxon>
        <taxon>Roseobacteraceae</taxon>
    </lineage>
</organism>
<evidence type="ECO:0000259" key="1">
    <source>
        <dbReference type="Pfam" id="PF13280"/>
    </source>
</evidence>
<dbReference type="InterPro" id="IPR051534">
    <property type="entry name" value="CBASS_pafABC_assoc_protein"/>
</dbReference>
<reference evidence="4" key="1">
    <citation type="submission" date="2016-10" db="EMBL/GenBank/DDBJ databases">
        <authorList>
            <person name="Varghese N."/>
            <person name="Submissions S."/>
        </authorList>
    </citation>
    <scope>NUCLEOTIDE SEQUENCE [LARGE SCALE GENOMIC DNA]</scope>
    <source>
        <strain evidence="4">DSM 28453</strain>
    </source>
</reference>
<dbReference type="STRING" id="1280847.SAMN04488036_102143"/>
<feature type="domain" description="WCX" evidence="2">
    <location>
        <begin position="248"/>
        <end position="313"/>
    </location>
</feature>
<gene>
    <name evidence="3" type="ORF">SAMN04488036_102143</name>
</gene>
<keyword evidence="4" id="KW-1185">Reference proteome</keyword>
<evidence type="ECO:0000259" key="2">
    <source>
        <dbReference type="Pfam" id="PF25583"/>
    </source>
</evidence>
<accession>A0A1I4CCC4</accession>
<dbReference type="PROSITE" id="PS52050">
    <property type="entry name" value="WYL"/>
    <property type="match status" value="1"/>
</dbReference>
<keyword evidence="3" id="KW-0238">DNA-binding</keyword>